<evidence type="ECO:0000313" key="4">
    <source>
        <dbReference type="EMBL" id="ETW02196.1"/>
    </source>
</evidence>
<accession>A0A024U6Z3</accession>
<feature type="signal peptide" evidence="3">
    <location>
        <begin position="1"/>
        <end position="25"/>
    </location>
</feature>
<feature type="transmembrane region" description="Helical" evidence="2">
    <location>
        <begin position="293"/>
        <end position="314"/>
    </location>
</feature>
<dbReference type="EMBL" id="KI913961">
    <property type="protein sequence ID" value="ETW02196.1"/>
    <property type="molecule type" value="Genomic_DNA"/>
</dbReference>
<feature type="chain" id="PRO_5001534894" evidence="3">
    <location>
        <begin position="26"/>
        <end position="343"/>
    </location>
</feature>
<dbReference type="GeneID" id="20082813"/>
<name>A0A024U6Z3_9STRA</name>
<proteinExistence type="predicted"/>
<feature type="compositionally biased region" description="Acidic residues" evidence="1">
    <location>
        <begin position="230"/>
        <end position="239"/>
    </location>
</feature>
<keyword evidence="3" id="KW-0732">Signal</keyword>
<dbReference type="OrthoDB" id="10671739at2759"/>
<keyword evidence="2" id="KW-0472">Membrane</keyword>
<keyword evidence="2" id="KW-1133">Transmembrane helix</keyword>
<feature type="compositionally biased region" description="Polar residues" evidence="1">
    <location>
        <begin position="276"/>
        <end position="285"/>
    </location>
</feature>
<reference evidence="4" key="1">
    <citation type="submission" date="2013-12" db="EMBL/GenBank/DDBJ databases">
        <title>The Genome Sequence of Aphanomyces invadans NJM9701.</title>
        <authorList>
            <consortium name="The Broad Institute Genomics Platform"/>
            <person name="Russ C."/>
            <person name="Tyler B."/>
            <person name="van West P."/>
            <person name="Dieguez-Uribeondo J."/>
            <person name="Young S.K."/>
            <person name="Zeng Q."/>
            <person name="Gargeya S."/>
            <person name="Fitzgerald M."/>
            <person name="Abouelleil A."/>
            <person name="Alvarado L."/>
            <person name="Chapman S.B."/>
            <person name="Gainer-Dewar J."/>
            <person name="Goldberg J."/>
            <person name="Griggs A."/>
            <person name="Gujja S."/>
            <person name="Hansen M."/>
            <person name="Howarth C."/>
            <person name="Imamovic A."/>
            <person name="Ireland A."/>
            <person name="Larimer J."/>
            <person name="McCowan C."/>
            <person name="Murphy C."/>
            <person name="Pearson M."/>
            <person name="Poon T.W."/>
            <person name="Priest M."/>
            <person name="Roberts A."/>
            <person name="Saif S."/>
            <person name="Shea T."/>
            <person name="Sykes S."/>
            <person name="Wortman J."/>
            <person name="Nusbaum C."/>
            <person name="Birren B."/>
        </authorList>
    </citation>
    <scope>NUCLEOTIDE SEQUENCE [LARGE SCALE GENOMIC DNA]</scope>
    <source>
        <strain evidence="4">NJM9701</strain>
    </source>
</reference>
<evidence type="ECO:0000256" key="2">
    <source>
        <dbReference type="SAM" id="Phobius"/>
    </source>
</evidence>
<gene>
    <name evidence="4" type="ORF">H310_05763</name>
</gene>
<organism evidence="4">
    <name type="scientific">Aphanomyces invadans</name>
    <dbReference type="NCBI Taxonomy" id="157072"/>
    <lineage>
        <taxon>Eukaryota</taxon>
        <taxon>Sar</taxon>
        <taxon>Stramenopiles</taxon>
        <taxon>Oomycota</taxon>
        <taxon>Saprolegniomycetes</taxon>
        <taxon>Saprolegniales</taxon>
        <taxon>Verrucalvaceae</taxon>
        <taxon>Aphanomyces</taxon>
    </lineage>
</organism>
<feature type="compositionally biased region" description="Low complexity" evidence="1">
    <location>
        <begin position="122"/>
        <end position="182"/>
    </location>
</feature>
<dbReference type="VEuPathDB" id="FungiDB:H310_05763"/>
<dbReference type="AlphaFoldDB" id="A0A024U6Z3"/>
<keyword evidence="2" id="KW-0812">Transmembrane</keyword>
<feature type="compositionally biased region" description="Polar residues" evidence="1">
    <location>
        <begin position="183"/>
        <end position="193"/>
    </location>
</feature>
<feature type="region of interest" description="Disordered" evidence="1">
    <location>
        <begin position="108"/>
        <end position="285"/>
    </location>
</feature>
<dbReference type="RefSeq" id="XP_008868801.1">
    <property type="nucleotide sequence ID" value="XM_008870579.1"/>
</dbReference>
<evidence type="ECO:0000256" key="3">
    <source>
        <dbReference type="SAM" id="SignalP"/>
    </source>
</evidence>
<protein>
    <submittedName>
        <fullName evidence="4">Uncharacterized protein</fullName>
    </submittedName>
</protein>
<sequence>MIGRLSRIVACGIAGLGFLAPTSTGLPSSSHEAYSATFQAVLTVRRIGLMPEAHCRTGWCVSIEPGEASDCLNCANLRLMPRKRCKQCSGSMGCSTCHGYLLMPPKQRSKIESRSPAATRMPSTPRASAEARASSAAPTTTPCATAIHSATSASGGARTSIPASTKTTTTSPPARAPTPSISHASTNATTTRPSDAAATALPQSFPQPPVPSTLSSKATPAPMTDHENATSDDTDEPYDSNDMTSPRRTRSPRRSTPPAPSTTSTPFPSIAGATIGNESPTAPTEASVLSSGAIAGITVGGVAVCLGVVGLVVWRKKLAHDVAYREMLLSDHVTGSGQYLAML</sequence>
<evidence type="ECO:0000256" key="1">
    <source>
        <dbReference type="SAM" id="MobiDB-lite"/>
    </source>
</evidence>